<feature type="repeat" description="ANK" evidence="13">
    <location>
        <begin position="227"/>
        <end position="259"/>
    </location>
</feature>
<dbReference type="Gene3D" id="1.10.287.70">
    <property type="match status" value="1"/>
</dbReference>
<keyword evidence="3" id="KW-1003">Cell membrane</keyword>
<feature type="transmembrane region" description="Helical" evidence="15">
    <location>
        <begin position="617"/>
        <end position="638"/>
    </location>
</feature>
<keyword evidence="18" id="KW-1185">Reference proteome</keyword>
<dbReference type="PANTHER" id="PTHR10582">
    <property type="entry name" value="TRANSIENT RECEPTOR POTENTIAL ION CHANNEL PROTEIN"/>
    <property type="match status" value="1"/>
</dbReference>
<evidence type="ECO:0000256" key="4">
    <source>
        <dbReference type="ARBA" id="ARBA00022568"/>
    </source>
</evidence>
<comment type="subcellular location">
    <subcellularLocation>
        <location evidence="1">Cell membrane</location>
        <topology evidence="1">Multi-pass membrane protein</topology>
    </subcellularLocation>
</comment>
<keyword evidence="12" id="KW-0407">Ion channel</keyword>
<evidence type="ECO:0000256" key="1">
    <source>
        <dbReference type="ARBA" id="ARBA00004651"/>
    </source>
</evidence>
<feature type="compositionally biased region" description="Polar residues" evidence="14">
    <location>
        <begin position="891"/>
        <end position="902"/>
    </location>
</feature>
<dbReference type="PROSITE" id="PS50088">
    <property type="entry name" value="ANK_REPEAT"/>
    <property type="match status" value="2"/>
</dbReference>
<gene>
    <name evidence="17" type="ORF">CUNI_LOCUS6897</name>
</gene>
<dbReference type="SUPFAM" id="SSF48403">
    <property type="entry name" value="Ankyrin repeat"/>
    <property type="match status" value="1"/>
</dbReference>
<evidence type="ECO:0000256" key="9">
    <source>
        <dbReference type="ARBA" id="ARBA00022989"/>
    </source>
</evidence>
<evidence type="ECO:0000256" key="11">
    <source>
        <dbReference type="ARBA" id="ARBA00023136"/>
    </source>
</evidence>
<dbReference type="Pfam" id="PF12796">
    <property type="entry name" value="Ank_2"/>
    <property type="match status" value="1"/>
</dbReference>
<evidence type="ECO:0000256" key="2">
    <source>
        <dbReference type="ARBA" id="ARBA00022448"/>
    </source>
</evidence>
<dbReference type="Proteomes" id="UP000678393">
    <property type="component" value="Unassembled WGS sequence"/>
</dbReference>
<evidence type="ECO:0000256" key="6">
    <source>
        <dbReference type="ARBA" id="ARBA00022692"/>
    </source>
</evidence>
<dbReference type="OrthoDB" id="533508at2759"/>
<dbReference type="PROSITE" id="PS50297">
    <property type="entry name" value="ANK_REP_REGION"/>
    <property type="match status" value="2"/>
</dbReference>
<keyword evidence="8" id="KW-0106">Calcium</keyword>
<dbReference type="InterPro" id="IPR005821">
    <property type="entry name" value="Ion_trans_dom"/>
</dbReference>
<evidence type="ECO:0000256" key="15">
    <source>
        <dbReference type="SAM" id="Phobius"/>
    </source>
</evidence>
<keyword evidence="10" id="KW-0406">Ion transport</keyword>
<keyword evidence="6 15" id="KW-0812">Transmembrane</keyword>
<sequence length="909" mass="103844">MGNLPCVGEKDEAWKQQNKEMEANPAYQFVNLTKGGSLIEAYNKEGPQQVVQIARNEMAAFLYDVDGKTHRITESEFLRWKWKCSQKASGSDKTETISDQKLKAAHVEDYFHKFTPHDACWDLDKRGGVGETPFHLLFLMDSPVHFEVAKILLMLYPNLALDVYEGEEYYGESALHIAIVVGDFELVQLLVEAGADVNQRATGRFFLPEDQKKGYTGHTNYEGYAYYGEYPLAFAACLGRTEIYDYLLEHGAHPDLQDVFGNTVLHMVVISNQSKQMQQRRSRGRICEMYRYALHHHKIRASTCVKNNDKLAPLALACKLGRYSIFKEMMDLDSIEFWRFSTTLCSAHPLHTLDTIAPDGSTNKNSALMIIVNGDKEDHLEMLEGGVMRQLLIEKWKTFAKKQFMLRLVFAVTHIVMFSICVYTRPMGSRLLEYRGSVDAVRYTCEIMVTLNCLVKVLYEVTEIFRQGIHTFINICSHAPAQTVYLISCLLLLACLPLRLSRLHAVEDILVILAAPCVWSSLLFFARGYSLTGPFVTMIYKMIVGDLFRFGIIYVIFLAAFTQVFFFLFHDVKVEENTDLDKFSTFPEAILKIYQMSFGEFKYDVFNLSHYAPLTKIIFGLFLILVPILLLNMLIAMMGNTHLKIISKSTKEWWKQWAKIVVVLESGISKKKLLQYQKAYSVTLAASSEQRALVVISLCSKSKAKKRKEAVFRWKALSREIIYQLHHSNLQRQQFVLKESLRKGRLLDEENHTMLTSTVTELAWVKDIDLTKGHSFVTDKDSVHSYSPCDLSPSFLRSPAHAVNGSPIKTYIATHLEDSNPHEVTGKAPSTPKKRRRRIVHNKVYPLITTEKEVVMNASDTLQSFVLDDSESDVWDRISFDDQLSEEEKMQITNKDSSQPQGSVADDRV</sequence>
<evidence type="ECO:0000313" key="18">
    <source>
        <dbReference type="Proteomes" id="UP000678393"/>
    </source>
</evidence>
<dbReference type="GO" id="GO:0098703">
    <property type="term" value="P:calcium ion import across plasma membrane"/>
    <property type="evidence" value="ECO:0007669"/>
    <property type="project" value="TreeGrafter"/>
</dbReference>
<evidence type="ECO:0000256" key="5">
    <source>
        <dbReference type="ARBA" id="ARBA00022673"/>
    </source>
</evidence>
<dbReference type="InterPro" id="IPR024862">
    <property type="entry name" value="TRPV"/>
</dbReference>
<evidence type="ECO:0000259" key="16">
    <source>
        <dbReference type="Pfam" id="PF00520"/>
    </source>
</evidence>
<reference evidence="17" key="1">
    <citation type="submission" date="2021-04" db="EMBL/GenBank/DDBJ databases">
        <authorList>
            <consortium name="Molecular Ecology Group"/>
        </authorList>
    </citation>
    <scope>NUCLEOTIDE SEQUENCE</scope>
</reference>
<dbReference type="EMBL" id="CAJHNH020001065">
    <property type="protein sequence ID" value="CAG5121339.1"/>
    <property type="molecule type" value="Genomic_DNA"/>
</dbReference>
<feature type="transmembrane region" description="Helical" evidence="15">
    <location>
        <begin position="547"/>
        <end position="569"/>
    </location>
</feature>
<dbReference type="SMART" id="SM00248">
    <property type="entry name" value="ANK"/>
    <property type="match status" value="5"/>
</dbReference>
<keyword evidence="11 15" id="KW-0472">Membrane</keyword>
<proteinExistence type="predicted"/>
<dbReference type="GO" id="GO:0005262">
    <property type="term" value="F:calcium channel activity"/>
    <property type="evidence" value="ECO:0007669"/>
    <property type="project" value="UniProtKB-KW"/>
</dbReference>
<dbReference type="AlphaFoldDB" id="A0A8S3YX69"/>
<evidence type="ECO:0000256" key="12">
    <source>
        <dbReference type="ARBA" id="ARBA00023303"/>
    </source>
</evidence>
<keyword evidence="13" id="KW-0040">ANK repeat</keyword>
<protein>
    <recommendedName>
        <fullName evidence="16">Ion transport domain-containing protein</fullName>
    </recommendedName>
</protein>
<feature type="transmembrane region" description="Helical" evidence="15">
    <location>
        <begin position="404"/>
        <end position="423"/>
    </location>
</feature>
<evidence type="ECO:0000256" key="8">
    <source>
        <dbReference type="ARBA" id="ARBA00022837"/>
    </source>
</evidence>
<dbReference type="GO" id="GO:0005886">
    <property type="term" value="C:plasma membrane"/>
    <property type="evidence" value="ECO:0007669"/>
    <property type="project" value="UniProtKB-SubCell"/>
</dbReference>
<accession>A0A8S3YX69</accession>
<keyword evidence="9 15" id="KW-1133">Transmembrane helix</keyword>
<evidence type="ECO:0000256" key="10">
    <source>
        <dbReference type="ARBA" id="ARBA00023065"/>
    </source>
</evidence>
<evidence type="ECO:0000256" key="13">
    <source>
        <dbReference type="PROSITE-ProRule" id="PRU00023"/>
    </source>
</evidence>
<dbReference type="InterPro" id="IPR036770">
    <property type="entry name" value="Ankyrin_rpt-contain_sf"/>
</dbReference>
<comment type="caution">
    <text evidence="17">The sequence shown here is derived from an EMBL/GenBank/DDBJ whole genome shotgun (WGS) entry which is preliminary data.</text>
</comment>
<organism evidence="17 18">
    <name type="scientific">Candidula unifasciata</name>
    <dbReference type="NCBI Taxonomy" id="100452"/>
    <lineage>
        <taxon>Eukaryota</taxon>
        <taxon>Metazoa</taxon>
        <taxon>Spiralia</taxon>
        <taxon>Lophotrochozoa</taxon>
        <taxon>Mollusca</taxon>
        <taxon>Gastropoda</taxon>
        <taxon>Heterobranchia</taxon>
        <taxon>Euthyneura</taxon>
        <taxon>Panpulmonata</taxon>
        <taxon>Eupulmonata</taxon>
        <taxon>Stylommatophora</taxon>
        <taxon>Helicina</taxon>
        <taxon>Helicoidea</taxon>
        <taxon>Geomitridae</taxon>
        <taxon>Candidula</taxon>
    </lineage>
</organism>
<keyword evidence="7" id="KW-0677">Repeat</keyword>
<feature type="domain" description="Ion transport" evidence="16">
    <location>
        <begin position="409"/>
        <end position="642"/>
    </location>
</feature>
<evidence type="ECO:0000256" key="14">
    <source>
        <dbReference type="SAM" id="MobiDB-lite"/>
    </source>
</evidence>
<dbReference type="Pfam" id="PF13637">
    <property type="entry name" value="Ank_4"/>
    <property type="match status" value="1"/>
</dbReference>
<keyword evidence="4" id="KW-0109">Calcium transport</keyword>
<evidence type="ECO:0000256" key="7">
    <source>
        <dbReference type="ARBA" id="ARBA00022737"/>
    </source>
</evidence>
<dbReference type="PANTHER" id="PTHR10582:SF2">
    <property type="entry name" value="INACTIVE"/>
    <property type="match status" value="1"/>
</dbReference>
<evidence type="ECO:0000256" key="3">
    <source>
        <dbReference type="ARBA" id="ARBA00022475"/>
    </source>
</evidence>
<feature type="repeat" description="ANK" evidence="13">
    <location>
        <begin position="170"/>
        <end position="202"/>
    </location>
</feature>
<feature type="region of interest" description="Disordered" evidence="14">
    <location>
        <begin position="886"/>
        <end position="909"/>
    </location>
</feature>
<dbReference type="Gene3D" id="1.25.40.20">
    <property type="entry name" value="Ankyrin repeat-containing domain"/>
    <property type="match status" value="1"/>
</dbReference>
<dbReference type="InterPro" id="IPR002110">
    <property type="entry name" value="Ankyrin_rpt"/>
</dbReference>
<evidence type="ECO:0000313" key="17">
    <source>
        <dbReference type="EMBL" id="CAG5121339.1"/>
    </source>
</evidence>
<dbReference type="Pfam" id="PF00520">
    <property type="entry name" value="Ion_trans"/>
    <property type="match status" value="1"/>
</dbReference>
<name>A0A8S3YX69_9EUPU</name>
<feature type="transmembrane region" description="Helical" evidence="15">
    <location>
        <begin position="509"/>
        <end position="526"/>
    </location>
</feature>
<keyword evidence="5" id="KW-0107">Calcium channel</keyword>
<keyword evidence="2" id="KW-0813">Transport</keyword>